<gene>
    <name evidence="6" type="ORF">ARMSODRAFT_178276</name>
</gene>
<evidence type="ECO:0000256" key="3">
    <source>
        <dbReference type="ARBA" id="ARBA00022833"/>
    </source>
</evidence>
<dbReference type="GO" id="GO:0033768">
    <property type="term" value="C:SUMO-targeted ubiquitin ligase complex"/>
    <property type="evidence" value="ECO:0007669"/>
    <property type="project" value="TreeGrafter"/>
</dbReference>
<dbReference type="GO" id="GO:0032183">
    <property type="term" value="F:SUMO binding"/>
    <property type="evidence" value="ECO:0007669"/>
    <property type="project" value="TreeGrafter"/>
</dbReference>
<keyword evidence="2 4" id="KW-0863">Zinc-finger</keyword>
<reference evidence="7" key="1">
    <citation type="journal article" date="2017" name="Nat. Ecol. Evol.">
        <title>Genome expansion and lineage-specific genetic innovations in the forest pathogenic fungi Armillaria.</title>
        <authorList>
            <person name="Sipos G."/>
            <person name="Prasanna A.N."/>
            <person name="Walter M.C."/>
            <person name="O'Connor E."/>
            <person name="Balint B."/>
            <person name="Krizsan K."/>
            <person name="Kiss B."/>
            <person name="Hess J."/>
            <person name="Varga T."/>
            <person name="Slot J."/>
            <person name="Riley R."/>
            <person name="Boka B."/>
            <person name="Rigling D."/>
            <person name="Barry K."/>
            <person name="Lee J."/>
            <person name="Mihaltcheva S."/>
            <person name="LaButti K."/>
            <person name="Lipzen A."/>
            <person name="Waldron R."/>
            <person name="Moloney N.M."/>
            <person name="Sperisen C."/>
            <person name="Kredics L."/>
            <person name="Vagvoelgyi C."/>
            <person name="Patrignani A."/>
            <person name="Fitzpatrick D."/>
            <person name="Nagy I."/>
            <person name="Doyle S."/>
            <person name="Anderson J.B."/>
            <person name="Grigoriev I.V."/>
            <person name="Gueldener U."/>
            <person name="Muensterkoetter M."/>
            <person name="Nagy L.G."/>
        </authorList>
    </citation>
    <scope>NUCLEOTIDE SEQUENCE [LARGE SCALE GENOMIC DNA]</scope>
    <source>
        <strain evidence="7">28-4</strain>
    </source>
</reference>
<evidence type="ECO:0000259" key="5">
    <source>
        <dbReference type="PROSITE" id="PS50089"/>
    </source>
</evidence>
<keyword evidence="3" id="KW-0862">Zinc</keyword>
<evidence type="ECO:0000256" key="4">
    <source>
        <dbReference type="PROSITE-ProRule" id="PRU00175"/>
    </source>
</evidence>
<dbReference type="PROSITE" id="PS50089">
    <property type="entry name" value="ZF_RING_2"/>
    <property type="match status" value="1"/>
</dbReference>
<dbReference type="PROSITE" id="PS00518">
    <property type="entry name" value="ZF_RING_1"/>
    <property type="match status" value="1"/>
</dbReference>
<evidence type="ECO:0000313" key="6">
    <source>
        <dbReference type="EMBL" id="PBK69162.1"/>
    </source>
</evidence>
<dbReference type="GO" id="GO:0140082">
    <property type="term" value="F:SUMO-ubiquitin ligase activity"/>
    <property type="evidence" value="ECO:0007669"/>
    <property type="project" value="TreeGrafter"/>
</dbReference>
<dbReference type="Proteomes" id="UP000218334">
    <property type="component" value="Unassembled WGS sequence"/>
</dbReference>
<name>A0A2H3BQE1_9AGAR</name>
<dbReference type="InterPro" id="IPR001841">
    <property type="entry name" value="Znf_RING"/>
</dbReference>
<protein>
    <recommendedName>
        <fullName evidence="5">RING-type domain-containing protein</fullName>
    </recommendedName>
</protein>
<dbReference type="PANTHER" id="PTHR47094">
    <property type="entry name" value="ELFLESS, ISOFORM B"/>
    <property type="match status" value="1"/>
</dbReference>
<dbReference type="AlphaFoldDB" id="A0A2H3BQE1"/>
<dbReference type="PANTHER" id="PTHR47094:SF1">
    <property type="entry name" value="RING-TYPE E3 UBIQUITIN TRANSFERASE"/>
    <property type="match status" value="1"/>
</dbReference>
<dbReference type="SMART" id="SM00184">
    <property type="entry name" value="RING"/>
    <property type="match status" value="1"/>
</dbReference>
<evidence type="ECO:0000313" key="7">
    <source>
        <dbReference type="Proteomes" id="UP000218334"/>
    </source>
</evidence>
<organism evidence="6 7">
    <name type="scientific">Armillaria solidipes</name>
    <dbReference type="NCBI Taxonomy" id="1076256"/>
    <lineage>
        <taxon>Eukaryota</taxon>
        <taxon>Fungi</taxon>
        <taxon>Dikarya</taxon>
        <taxon>Basidiomycota</taxon>
        <taxon>Agaricomycotina</taxon>
        <taxon>Agaricomycetes</taxon>
        <taxon>Agaricomycetidae</taxon>
        <taxon>Agaricales</taxon>
        <taxon>Marasmiineae</taxon>
        <taxon>Physalacriaceae</taxon>
        <taxon>Armillaria</taxon>
    </lineage>
</organism>
<dbReference type="GO" id="GO:0008270">
    <property type="term" value="F:zinc ion binding"/>
    <property type="evidence" value="ECO:0007669"/>
    <property type="project" value="UniProtKB-KW"/>
</dbReference>
<dbReference type="GO" id="GO:0061630">
    <property type="term" value="F:ubiquitin protein ligase activity"/>
    <property type="evidence" value="ECO:0007669"/>
    <property type="project" value="InterPro"/>
</dbReference>
<evidence type="ECO:0000256" key="2">
    <source>
        <dbReference type="ARBA" id="ARBA00022771"/>
    </source>
</evidence>
<dbReference type="InterPro" id="IPR049627">
    <property type="entry name" value="SLX8"/>
</dbReference>
<keyword evidence="1" id="KW-0479">Metal-binding</keyword>
<dbReference type="InterPro" id="IPR017907">
    <property type="entry name" value="Znf_RING_CS"/>
</dbReference>
<evidence type="ECO:0000256" key="1">
    <source>
        <dbReference type="ARBA" id="ARBA00022723"/>
    </source>
</evidence>
<accession>A0A2H3BQE1</accession>
<dbReference type="EMBL" id="KZ293430">
    <property type="protein sequence ID" value="PBK69162.1"/>
    <property type="molecule type" value="Genomic_DNA"/>
</dbReference>
<dbReference type="Pfam" id="PF13639">
    <property type="entry name" value="zf-RING_2"/>
    <property type="match status" value="1"/>
</dbReference>
<dbReference type="Gene3D" id="3.30.40.10">
    <property type="entry name" value="Zinc/RING finger domain, C3HC4 (zinc finger)"/>
    <property type="match status" value="1"/>
</dbReference>
<sequence>MVQSCAICLSQCDNLVSTPCGHIFCQICISKHVLRSNGFQSFCPTCREKFLIGQFPDFLAGSVALSVPYSHSRASASSSFIPPIHPS</sequence>
<feature type="domain" description="RING-type" evidence="5">
    <location>
        <begin position="5"/>
        <end position="47"/>
    </location>
</feature>
<dbReference type="GO" id="GO:0006511">
    <property type="term" value="P:ubiquitin-dependent protein catabolic process"/>
    <property type="evidence" value="ECO:0007669"/>
    <property type="project" value="TreeGrafter"/>
</dbReference>
<dbReference type="SUPFAM" id="SSF57850">
    <property type="entry name" value="RING/U-box"/>
    <property type="match status" value="1"/>
</dbReference>
<proteinExistence type="predicted"/>
<dbReference type="InterPro" id="IPR013083">
    <property type="entry name" value="Znf_RING/FYVE/PHD"/>
</dbReference>
<keyword evidence="7" id="KW-1185">Reference proteome</keyword>